<accession>A0A3D8KYU0</accession>
<name>A0A3D8KYU0_9BACT</name>
<dbReference type="Proteomes" id="UP000256708">
    <property type="component" value="Unassembled WGS sequence"/>
</dbReference>
<sequence length="317" mass="36101">MKKIPILLCMLLLSQCKQKPLESKLNDSSFTQGEVINYQYDKSGRLVKENWTSCFMAGGKPDSLDIVMTYFYDVKGRKIKVEEHDGSDELISTTFFDYDLRDSLLSEYTIDIHRDTTLLVENSYGENGSLHLVKHRRLLNSQSVDDILNGNSNYDTLFTLTENFYQAGFIIKSTDRDSQNALVAEREYEYDGQKLAGMTVYEFPDSKKQLSLTHFYLLPDNSSNVEKVTLNILGDTVGIKQVEKYGNGKIAKLTEVEGLSNVFITNFDEQGQITTEIAISMVVGEKSIEFFTYDSSGRKIKVVSRHEPLTEKEKNML</sequence>
<comment type="caution">
    <text evidence="1">The sequence shown here is derived from an EMBL/GenBank/DDBJ whole genome shotgun (WGS) entry which is preliminary data.</text>
</comment>
<dbReference type="OrthoDB" id="936957at2"/>
<dbReference type="Gene3D" id="2.180.10.10">
    <property type="entry name" value="RHS repeat-associated core"/>
    <property type="match status" value="1"/>
</dbReference>
<evidence type="ECO:0000313" key="2">
    <source>
        <dbReference type="Proteomes" id="UP000256708"/>
    </source>
</evidence>
<dbReference type="EMBL" id="QRGR01000083">
    <property type="protein sequence ID" value="RDV10087.1"/>
    <property type="molecule type" value="Genomic_DNA"/>
</dbReference>
<evidence type="ECO:0000313" key="1">
    <source>
        <dbReference type="EMBL" id="RDV10087.1"/>
    </source>
</evidence>
<reference evidence="2" key="1">
    <citation type="submission" date="2018-08" db="EMBL/GenBank/DDBJ databases">
        <authorList>
            <person name="Liu Z.-W."/>
            <person name="Du Z.-J."/>
        </authorList>
    </citation>
    <scope>NUCLEOTIDE SEQUENCE [LARGE SCALE GENOMIC DNA]</scope>
    <source>
        <strain evidence="2">H4X</strain>
    </source>
</reference>
<protein>
    <recommendedName>
        <fullName evidence="3">DUF4595 domain-containing protein</fullName>
    </recommendedName>
</protein>
<dbReference type="AlphaFoldDB" id="A0A3D8KYU0"/>
<gene>
    <name evidence="1" type="ORF">DXT99_26790</name>
</gene>
<proteinExistence type="predicted"/>
<organism evidence="1 2">
    <name type="scientific">Pontibacter diazotrophicus</name>
    <dbReference type="NCBI Taxonomy" id="1400979"/>
    <lineage>
        <taxon>Bacteria</taxon>
        <taxon>Pseudomonadati</taxon>
        <taxon>Bacteroidota</taxon>
        <taxon>Cytophagia</taxon>
        <taxon>Cytophagales</taxon>
        <taxon>Hymenobacteraceae</taxon>
        <taxon>Pontibacter</taxon>
    </lineage>
</organism>
<keyword evidence="2" id="KW-1185">Reference proteome</keyword>
<evidence type="ECO:0008006" key="3">
    <source>
        <dbReference type="Google" id="ProtNLM"/>
    </source>
</evidence>